<proteinExistence type="predicted"/>
<gene>
    <name evidence="2" type="ORF">NEIMUCOT_03767</name>
</gene>
<dbReference type="eggNOG" id="ENOG50315XA">
    <property type="taxonomic scope" value="Bacteria"/>
</dbReference>
<comment type="caution">
    <text evidence="2">The sequence shown here is derived from an EMBL/GenBank/DDBJ whole genome shotgun (WGS) entry which is preliminary data.</text>
</comment>
<reference evidence="2 3" key="1">
    <citation type="submission" date="2009-10" db="EMBL/GenBank/DDBJ databases">
        <authorList>
            <person name="Weinstock G."/>
            <person name="Sodergren E."/>
            <person name="Clifton S."/>
            <person name="Fulton L."/>
            <person name="Fulton B."/>
            <person name="Courtney L."/>
            <person name="Fronick C."/>
            <person name="Harrison M."/>
            <person name="Strong C."/>
            <person name="Farmer C."/>
            <person name="Delahaunty K."/>
            <person name="Markovic C."/>
            <person name="Hall O."/>
            <person name="Minx P."/>
            <person name="Tomlinson C."/>
            <person name="Mitreva M."/>
            <person name="Nelson J."/>
            <person name="Hou S."/>
            <person name="Wollam A."/>
            <person name="Pepin K.H."/>
            <person name="Johnson M."/>
            <person name="Bhonagiri V."/>
            <person name="Nash W.E."/>
            <person name="Warren W."/>
            <person name="Chinwalla A."/>
            <person name="Mardis E.R."/>
            <person name="Wilson R.K."/>
        </authorList>
    </citation>
    <scope>NUCLEOTIDE SEQUENCE [LARGE SCALE GENOMIC DNA]</scope>
    <source>
        <strain evidence="3">ATCC 25996 / DSM 4631 / NCTC 10774 / M26</strain>
    </source>
</reference>
<dbReference type="GO" id="GO:0003677">
    <property type="term" value="F:DNA binding"/>
    <property type="evidence" value="ECO:0007669"/>
    <property type="project" value="InterPro"/>
</dbReference>
<dbReference type="AlphaFoldDB" id="D2ZT34"/>
<accession>D2ZT34</accession>
<dbReference type="InterPro" id="IPR010093">
    <property type="entry name" value="SinI_DNA-bd"/>
</dbReference>
<dbReference type="EMBL" id="ACDX02000001">
    <property type="protein sequence ID" value="EFC89967.1"/>
    <property type="molecule type" value="Genomic_DNA"/>
</dbReference>
<evidence type="ECO:0000313" key="2">
    <source>
        <dbReference type="EMBL" id="EFC89967.1"/>
    </source>
</evidence>
<dbReference type="InterPro" id="IPR041657">
    <property type="entry name" value="HTH_17"/>
</dbReference>
<evidence type="ECO:0000313" key="3">
    <source>
        <dbReference type="Proteomes" id="UP000003344"/>
    </source>
</evidence>
<organism evidence="2 3">
    <name type="scientific">Neisseria mucosa (strain ATCC 25996 / DSM 4631 / NCTC 10774 / M26)</name>
    <dbReference type="NCBI Taxonomy" id="546266"/>
    <lineage>
        <taxon>Bacteria</taxon>
        <taxon>Pseudomonadati</taxon>
        <taxon>Pseudomonadota</taxon>
        <taxon>Betaproteobacteria</taxon>
        <taxon>Neisseriales</taxon>
        <taxon>Neisseriaceae</taxon>
        <taxon>Neisseria</taxon>
    </lineage>
</organism>
<protein>
    <submittedName>
        <fullName evidence="2">DNA binding domain, excisionase family</fullName>
    </submittedName>
</protein>
<feature type="domain" description="Helix-turn-helix" evidence="1">
    <location>
        <begin position="4"/>
        <end position="50"/>
    </location>
</feature>
<dbReference type="NCBIfam" id="TIGR01764">
    <property type="entry name" value="excise"/>
    <property type="match status" value="1"/>
</dbReference>
<evidence type="ECO:0000259" key="1">
    <source>
        <dbReference type="Pfam" id="PF12728"/>
    </source>
</evidence>
<dbReference type="Pfam" id="PF12728">
    <property type="entry name" value="HTH_17"/>
    <property type="match status" value="1"/>
</dbReference>
<sequence>MKTYNVEEAAAYCKCHPETIREHIRDGRLNASKPGRRYCITQAALDVFLNGLENDAVQASLESRSEEKCQSIKETTHGMWMSSRQAANALDARLARHAKPKPKSTMTN</sequence>
<dbReference type="Proteomes" id="UP000003344">
    <property type="component" value="Unassembled WGS sequence"/>
</dbReference>
<dbReference type="RefSeq" id="WP_003740981.1">
    <property type="nucleotide sequence ID" value="NZ_ACDX02000001.1"/>
</dbReference>
<dbReference type="STRING" id="546266.NEIMUCOT_03767"/>
<name>D2ZT34_NEIM2</name>